<organism evidence="3 4">
    <name type="scientific">Okibacterium fritillariae</name>
    <dbReference type="NCBI Taxonomy" id="123320"/>
    <lineage>
        <taxon>Bacteria</taxon>
        <taxon>Bacillati</taxon>
        <taxon>Actinomycetota</taxon>
        <taxon>Actinomycetes</taxon>
        <taxon>Micrococcales</taxon>
        <taxon>Microbacteriaceae</taxon>
        <taxon>Okibacterium</taxon>
    </lineage>
</organism>
<feature type="transmembrane region" description="Helical" evidence="2">
    <location>
        <begin position="34"/>
        <end position="58"/>
    </location>
</feature>
<keyword evidence="4" id="KW-1185">Reference proteome</keyword>
<feature type="transmembrane region" description="Helical" evidence="2">
    <location>
        <begin position="70"/>
        <end position="95"/>
    </location>
</feature>
<dbReference type="EMBL" id="FUZP01000001">
    <property type="protein sequence ID" value="SKC43337.1"/>
    <property type="molecule type" value="Genomic_DNA"/>
</dbReference>
<keyword evidence="2" id="KW-1133">Transmembrane helix</keyword>
<evidence type="ECO:0000313" key="4">
    <source>
        <dbReference type="Proteomes" id="UP000190857"/>
    </source>
</evidence>
<dbReference type="AlphaFoldDB" id="A0A1T5IVW7"/>
<keyword evidence="2" id="KW-0812">Transmembrane</keyword>
<feature type="region of interest" description="Disordered" evidence="1">
    <location>
        <begin position="104"/>
        <end position="131"/>
    </location>
</feature>
<gene>
    <name evidence="3" type="ORF">SAMN06309945_0916</name>
</gene>
<evidence type="ECO:0000256" key="2">
    <source>
        <dbReference type="SAM" id="Phobius"/>
    </source>
</evidence>
<evidence type="ECO:0008006" key="5">
    <source>
        <dbReference type="Google" id="ProtNLM"/>
    </source>
</evidence>
<feature type="compositionally biased region" description="Low complexity" evidence="1">
    <location>
        <begin position="106"/>
        <end position="131"/>
    </location>
</feature>
<dbReference type="Proteomes" id="UP000190857">
    <property type="component" value="Unassembled WGS sequence"/>
</dbReference>
<proteinExistence type="predicted"/>
<evidence type="ECO:0000313" key="3">
    <source>
        <dbReference type="EMBL" id="SKC43337.1"/>
    </source>
</evidence>
<keyword evidence="2" id="KW-0472">Membrane</keyword>
<protein>
    <recommendedName>
        <fullName evidence="5">Multidrug ABC transporter ATPase</fullName>
    </recommendedName>
</protein>
<accession>A0A1T5IVW7</accession>
<evidence type="ECO:0000256" key="1">
    <source>
        <dbReference type="SAM" id="MobiDB-lite"/>
    </source>
</evidence>
<dbReference type="STRING" id="123320.SAMN06309945_0916"/>
<name>A0A1T5IVW7_9MICO</name>
<reference evidence="3 4" key="1">
    <citation type="submission" date="2017-02" db="EMBL/GenBank/DDBJ databases">
        <authorList>
            <person name="Peterson S.W."/>
        </authorList>
    </citation>
    <scope>NUCLEOTIDE SEQUENCE [LARGE SCALE GENOMIC DNA]</scope>
    <source>
        <strain evidence="3 4">VKM Ac-2059</strain>
    </source>
</reference>
<sequence length="131" mass="14044">MPTIHQFNCLSPGSRYPGQVTDQTSSGVTRFERVLAVMLVAIVFLSILSFVAIIVGTATGLERGDFQNGLWPVISFLPLIGLPIAFLMVLTLLIVGFTRRGRENRASAASAPAASTARRTPGGTTRPRSSR</sequence>